<dbReference type="AlphaFoldDB" id="A0A067CXN3"/>
<sequence length="246" mass="27485">MDDAVLPVDAVSPEVLAEYTYRANAQLPPADAQEYLWRVRHEAAALPDVTAVAIASLPPPAPTTIHDIFLPDLPPFPADRGLSAARAMEITSDFADVRQYLVHVETSYGIPRTMAVPKLGDEDGWRKVFASTPPHVRTLVQMDQIMTRRLLHTMLHWLEDDDGDVPALSRLRAVWLYALLARLDKPLLADMDACVRDIFRWCWRARSLAPSTANVDALNAVLCICGFLAKARRRDESVVVYTPYAL</sequence>
<accession>A0A067CXN3</accession>
<dbReference type="KEGG" id="spar:SPRG_03491"/>
<name>A0A067CXN3_SAPPC</name>
<dbReference type="PANTHER" id="PTHR12794">
    <property type="entry name" value="GEMIN2"/>
    <property type="match status" value="1"/>
</dbReference>
<proteinExistence type="inferred from homology"/>
<protein>
    <recommendedName>
        <fullName evidence="4">Gem-associated protein 2</fullName>
    </recommendedName>
</protein>
<dbReference type="Proteomes" id="UP000030745">
    <property type="component" value="Unassembled WGS sequence"/>
</dbReference>
<dbReference type="GO" id="GO:0032797">
    <property type="term" value="C:SMN complex"/>
    <property type="evidence" value="ECO:0007669"/>
    <property type="project" value="TreeGrafter"/>
</dbReference>
<dbReference type="VEuPathDB" id="FungiDB:SPRG_03491"/>
<dbReference type="PANTHER" id="PTHR12794:SF0">
    <property type="entry name" value="GEM-ASSOCIATED PROTEIN 2"/>
    <property type="match status" value="1"/>
</dbReference>
<dbReference type="OMA" id="YTYRANA"/>
<dbReference type="GeneID" id="24125993"/>
<evidence type="ECO:0008006" key="4">
    <source>
        <dbReference type="Google" id="ProtNLM"/>
    </source>
</evidence>
<dbReference type="GO" id="GO:0005634">
    <property type="term" value="C:nucleus"/>
    <property type="evidence" value="ECO:0007669"/>
    <property type="project" value="TreeGrafter"/>
</dbReference>
<dbReference type="RefSeq" id="XP_012197469.1">
    <property type="nucleotide sequence ID" value="XM_012342079.1"/>
</dbReference>
<dbReference type="Gene3D" id="1.20.58.1070">
    <property type="match status" value="1"/>
</dbReference>
<reference evidence="2 3" key="1">
    <citation type="journal article" date="2013" name="PLoS Genet.">
        <title>Distinctive expansion of potential virulence genes in the genome of the oomycete fish pathogen Saprolegnia parasitica.</title>
        <authorList>
            <person name="Jiang R.H."/>
            <person name="de Bruijn I."/>
            <person name="Haas B.J."/>
            <person name="Belmonte R."/>
            <person name="Lobach L."/>
            <person name="Christie J."/>
            <person name="van den Ackerveken G."/>
            <person name="Bottin A."/>
            <person name="Bulone V."/>
            <person name="Diaz-Moreno S.M."/>
            <person name="Dumas B."/>
            <person name="Fan L."/>
            <person name="Gaulin E."/>
            <person name="Govers F."/>
            <person name="Grenville-Briggs L.J."/>
            <person name="Horner N.R."/>
            <person name="Levin J.Z."/>
            <person name="Mammella M."/>
            <person name="Meijer H.J."/>
            <person name="Morris P."/>
            <person name="Nusbaum C."/>
            <person name="Oome S."/>
            <person name="Phillips A.J."/>
            <person name="van Rooyen D."/>
            <person name="Rzeszutek E."/>
            <person name="Saraiva M."/>
            <person name="Secombes C.J."/>
            <person name="Seidl M.F."/>
            <person name="Snel B."/>
            <person name="Stassen J.H."/>
            <person name="Sykes S."/>
            <person name="Tripathy S."/>
            <person name="van den Berg H."/>
            <person name="Vega-Arreguin J.C."/>
            <person name="Wawra S."/>
            <person name="Young S.K."/>
            <person name="Zeng Q."/>
            <person name="Dieguez-Uribeondo J."/>
            <person name="Russ C."/>
            <person name="Tyler B.M."/>
            <person name="van West P."/>
        </authorList>
    </citation>
    <scope>NUCLEOTIDE SEQUENCE [LARGE SCALE GENOMIC DNA]</scope>
    <source>
        <strain evidence="2 3">CBS 223.65</strain>
    </source>
</reference>
<evidence type="ECO:0000313" key="3">
    <source>
        <dbReference type="Proteomes" id="UP000030745"/>
    </source>
</evidence>
<dbReference type="OrthoDB" id="428895at2759"/>
<dbReference type="GO" id="GO:0000387">
    <property type="term" value="P:spliceosomal snRNP assembly"/>
    <property type="evidence" value="ECO:0007669"/>
    <property type="project" value="InterPro"/>
</dbReference>
<dbReference type="Pfam" id="PF04938">
    <property type="entry name" value="SIP1"/>
    <property type="match status" value="1"/>
</dbReference>
<evidence type="ECO:0000256" key="1">
    <source>
        <dbReference type="ARBA" id="ARBA00025758"/>
    </source>
</evidence>
<gene>
    <name evidence="2" type="ORF">SPRG_03491</name>
</gene>
<organism evidence="2 3">
    <name type="scientific">Saprolegnia parasitica (strain CBS 223.65)</name>
    <dbReference type="NCBI Taxonomy" id="695850"/>
    <lineage>
        <taxon>Eukaryota</taxon>
        <taxon>Sar</taxon>
        <taxon>Stramenopiles</taxon>
        <taxon>Oomycota</taxon>
        <taxon>Saprolegniomycetes</taxon>
        <taxon>Saprolegniales</taxon>
        <taxon>Saprolegniaceae</taxon>
        <taxon>Saprolegnia</taxon>
    </lineage>
</organism>
<comment type="similarity">
    <text evidence="1">Belongs to the gemin-2 family.</text>
</comment>
<dbReference type="InterPro" id="IPR035426">
    <property type="entry name" value="Gemin2/Brr1"/>
</dbReference>
<keyword evidence="3" id="KW-1185">Reference proteome</keyword>
<evidence type="ECO:0000313" key="2">
    <source>
        <dbReference type="EMBL" id="KDO31562.1"/>
    </source>
</evidence>
<dbReference type="STRING" id="695850.A0A067CXN3"/>
<dbReference type="EMBL" id="KK583197">
    <property type="protein sequence ID" value="KDO31562.1"/>
    <property type="molecule type" value="Genomic_DNA"/>
</dbReference>